<name>A0A9X1QU57_9FLAO</name>
<dbReference type="Pfam" id="PF13568">
    <property type="entry name" value="OMP_b-brl_2"/>
    <property type="match status" value="1"/>
</dbReference>
<dbReference type="RefSeq" id="WP_237601322.1">
    <property type="nucleotide sequence ID" value="NZ_JAIRBA010000001.1"/>
</dbReference>
<keyword evidence="4" id="KW-1185">Reference proteome</keyword>
<reference evidence="3" key="1">
    <citation type="submission" date="2021-09" db="EMBL/GenBank/DDBJ databases">
        <title>Genome of Aequorivita sp. strain F47161.</title>
        <authorList>
            <person name="Wang Y."/>
        </authorList>
    </citation>
    <scope>NUCLEOTIDE SEQUENCE</scope>
    <source>
        <strain evidence="3">F47161</strain>
    </source>
</reference>
<sequence>MSLSKLLFATIFLLSFQQTSAQRNYDSYNFLGIQAGILLFDIHTNDLVTEQREGFSAGFTTRGAFRNNFDLIYGISFLNAAVGIEGNDLLNTDTQYIGYTIHGVTFKLIGSYNIIVNHLSLELGPIFGLNGKMKLNNNRFENYVLTGYNTLTASEIQDISKFNALIAAGITGGFKHFRLSAQYHYGLTNILSALNKRNLENNSFKGNSSTVILSGVIYF</sequence>
<protein>
    <submittedName>
        <fullName evidence="3">PorT family protein</fullName>
    </submittedName>
</protein>
<feature type="signal peptide" evidence="1">
    <location>
        <begin position="1"/>
        <end position="21"/>
    </location>
</feature>
<dbReference type="Proteomes" id="UP001139461">
    <property type="component" value="Unassembled WGS sequence"/>
</dbReference>
<dbReference type="AlphaFoldDB" id="A0A9X1QU57"/>
<dbReference type="EMBL" id="JAIRBA010000001">
    <property type="protein sequence ID" value="MCG2417502.1"/>
    <property type="molecule type" value="Genomic_DNA"/>
</dbReference>
<evidence type="ECO:0000313" key="3">
    <source>
        <dbReference type="EMBL" id="MCG2417502.1"/>
    </source>
</evidence>
<dbReference type="InterPro" id="IPR025665">
    <property type="entry name" value="Beta-barrel_OMP_2"/>
</dbReference>
<gene>
    <name evidence="3" type="ORF">K8089_00610</name>
</gene>
<evidence type="ECO:0000259" key="2">
    <source>
        <dbReference type="Pfam" id="PF13568"/>
    </source>
</evidence>
<evidence type="ECO:0000256" key="1">
    <source>
        <dbReference type="SAM" id="SignalP"/>
    </source>
</evidence>
<feature type="chain" id="PRO_5040779048" evidence="1">
    <location>
        <begin position="22"/>
        <end position="219"/>
    </location>
</feature>
<organism evidence="3 4">
    <name type="scientific">Aequorivita vitellina</name>
    <dbReference type="NCBI Taxonomy" id="2874475"/>
    <lineage>
        <taxon>Bacteria</taxon>
        <taxon>Pseudomonadati</taxon>
        <taxon>Bacteroidota</taxon>
        <taxon>Flavobacteriia</taxon>
        <taxon>Flavobacteriales</taxon>
        <taxon>Flavobacteriaceae</taxon>
        <taxon>Aequorivita</taxon>
    </lineage>
</organism>
<comment type="caution">
    <text evidence="3">The sequence shown here is derived from an EMBL/GenBank/DDBJ whole genome shotgun (WGS) entry which is preliminary data.</text>
</comment>
<feature type="domain" description="Outer membrane protein beta-barrel" evidence="2">
    <location>
        <begin position="32"/>
        <end position="191"/>
    </location>
</feature>
<evidence type="ECO:0000313" key="4">
    <source>
        <dbReference type="Proteomes" id="UP001139461"/>
    </source>
</evidence>
<accession>A0A9X1QU57</accession>
<keyword evidence="1" id="KW-0732">Signal</keyword>
<proteinExistence type="predicted"/>